<reference evidence="1" key="1">
    <citation type="submission" date="2021-05" db="EMBL/GenBank/DDBJ databases">
        <authorList>
            <person name="Alioto T."/>
            <person name="Alioto T."/>
            <person name="Gomez Garrido J."/>
        </authorList>
    </citation>
    <scope>NUCLEOTIDE SEQUENCE</scope>
</reference>
<proteinExistence type="predicted"/>
<protein>
    <submittedName>
        <fullName evidence="1">(northern house mosquito) hypothetical protein</fullName>
    </submittedName>
</protein>
<sequence length="172" mass="18908">MPRVNKQRRAAILRESKKKIAKQIESLPDPLAWTITNPWNARKELINMSACLRQSGDSNPSQMTNENEEHTIDQLRHSPALCFSPPDIQEPGLNVRGSVSESSTVDEGFPDGLPIYLAEIQMPECTTNNNSNFFAASSTYLTEIFIPDLSIAGLASSPRPQAGTPTSSLQPK</sequence>
<evidence type="ECO:0000313" key="1">
    <source>
        <dbReference type="EMBL" id="CAG6469485.1"/>
    </source>
</evidence>
<dbReference type="EMBL" id="HBUE01063077">
    <property type="protein sequence ID" value="CAG6469485.1"/>
    <property type="molecule type" value="Transcribed_RNA"/>
</dbReference>
<accession>A0A8D8FG10</accession>
<name>A0A8D8FG10_CULPI</name>
<organism evidence="1">
    <name type="scientific">Culex pipiens</name>
    <name type="common">House mosquito</name>
    <dbReference type="NCBI Taxonomy" id="7175"/>
    <lineage>
        <taxon>Eukaryota</taxon>
        <taxon>Metazoa</taxon>
        <taxon>Ecdysozoa</taxon>
        <taxon>Arthropoda</taxon>
        <taxon>Hexapoda</taxon>
        <taxon>Insecta</taxon>
        <taxon>Pterygota</taxon>
        <taxon>Neoptera</taxon>
        <taxon>Endopterygota</taxon>
        <taxon>Diptera</taxon>
        <taxon>Nematocera</taxon>
        <taxon>Culicoidea</taxon>
        <taxon>Culicidae</taxon>
        <taxon>Culicinae</taxon>
        <taxon>Culicini</taxon>
        <taxon>Culex</taxon>
        <taxon>Culex</taxon>
    </lineage>
</organism>
<dbReference type="AlphaFoldDB" id="A0A8D8FG10"/>